<keyword evidence="5" id="KW-0805">Transcription regulation</keyword>
<keyword evidence="3 8" id="KW-0863">Zinc-finger</keyword>
<evidence type="ECO:0000256" key="7">
    <source>
        <dbReference type="ARBA" id="ARBA00023242"/>
    </source>
</evidence>
<evidence type="ECO:0000256" key="1">
    <source>
        <dbReference type="ARBA" id="ARBA00004123"/>
    </source>
</evidence>
<dbReference type="STRING" id="3469.A0A4Y7K9K6"/>
<gene>
    <name evidence="11" type="ORF">C5167_031836</name>
</gene>
<keyword evidence="6" id="KW-0804">Transcription</keyword>
<keyword evidence="12" id="KW-1185">Reference proteome</keyword>
<keyword evidence="7" id="KW-0539">Nucleus</keyword>
<dbReference type="InterPro" id="IPR036236">
    <property type="entry name" value="Znf_C2H2_sf"/>
</dbReference>
<sequence length="256" mass="28661">MVESSKCKTERIHINNSKNKVKQTWEYNRSTDNYGKETTGSKSSWPPRPYTCSFCKREFRSAQALGGHMNVHRRDRATLNNQSIPWDINLQHANFIIPNPNNRHPSISTTFTSHHFPPAYPPTIAYSLPSTSSIITPPSITACSSSAPPSTDGNTRNKSFSSIFVSSSSFSQSSSSRGAENVKKSTSTTLPMMETSFEILGDQHDQLKGFMNDNDNHYYCGNNNMQNIHGEIVRLDLEIGLCSEEDLDLELRLGFS</sequence>
<dbReference type="GO" id="GO:0008270">
    <property type="term" value="F:zinc ion binding"/>
    <property type="evidence" value="ECO:0007669"/>
    <property type="project" value="UniProtKB-KW"/>
</dbReference>
<evidence type="ECO:0000259" key="10">
    <source>
        <dbReference type="PROSITE" id="PS50157"/>
    </source>
</evidence>
<dbReference type="Pfam" id="PF13912">
    <property type="entry name" value="zf-C2H2_6"/>
    <property type="match status" value="1"/>
</dbReference>
<keyword evidence="4" id="KW-0862">Zinc</keyword>
<dbReference type="PANTHER" id="PTHR45801:SF107">
    <property type="entry name" value="TRANSCRIPTIONAL REGULATOR SUPERMAN-LIKE"/>
    <property type="match status" value="1"/>
</dbReference>
<feature type="domain" description="C2H2-type" evidence="10">
    <location>
        <begin position="50"/>
        <end position="77"/>
    </location>
</feature>
<evidence type="ECO:0000256" key="5">
    <source>
        <dbReference type="ARBA" id="ARBA00023015"/>
    </source>
</evidence>
<evidence type="ECO:0000313" key="12">
    <source>
        <dbReference type="Proteomes" id="UP000316621"/>
    </source>
</evidence>
<dbReference type="Gramene" id="RZC68675">
    <property type="protein sequence ID" value="RZC68675"/>
    <property type="gene ID" value="C5167_031836"/>
</dbReference>
<dbReference type="InterPro" id="IPR052426">
    <property type="entry name" value="Plant_dev_regulator"/>
</dbReference>
<protein>
    <recommendedName>
        <fullName evidence="10">C2H2-type domain-containing protein</fullName>
    </recommendedName>
</protein>
<evidence type="ECO:0000256" key="9">
    <source>
        <dbReference type="SAM" id="MobiDB-lite"/>
    </source>
</evidence>
<evidence type="ECO:0000256" key="4">
    <source>
        <dbReference type="ARBA" id="ARBA00022833"/>
    </source>
</evidence>
<dbReference type="EMBL" id="CM010721">
    <property type="protein sequence ID" value="RZC68675.1"/>
    <property type="molecule type" value="Genomic_DNA"/>
</dbReference>
<keyword evidence="2" id="KW-0479">Metal-binding</keyword>
<name>A0A4Y7K9K6_PAPSO</name>
<evidence type="ECO:0000256" key="6">
    <source>
        <dbReference type="ARBA" id="ARBA00023163"/>
    </source>
</evidence>
<comment type="subcellular location">
    <subcellularLocation>
        <location evidence="1">Nucleus</location>
    </subcellularLocation>
</comment>
<dbReference type="PANTHER" id="PTHR45801">
    <property type="entry name" value="OS07G0101800 PROTEIN"/>
    <property type="match status" value="1"/>
</dbReference>
<dbReference type="SMART" id="SM00355">
    <property type="entry name" value="ZnF_C2H2"/>
    <property type="match status" value="1"/>
</dbReference>
<feature type="region of interest" description="Disordered" evidence="9">
    <location>
        <begin position="169"/>
        <end position="188"/>
    </location>
</feature>
<dbReference type="SUPFAM" id="SSF57667">
    <property type="entry name" value="beta-beta-alpha zinc fingers"/>
    <property type="match status" value="1"/>
</dbReference>
<evidence type="ECO:0000256" key="8">
    <source>
        <dbReference type="PROSITE-ProRule" id="PRU00042"/>
    </source>
</evidence>
<dbReference type="PROSITE" id="PS00028">
    <property type="entry name" value="ZINC_FINGER_C2H2_1"/>
    <property type="match status" value="1"/>
</dbReference>
<dbReference type="Gene3D" id="3.30.160.60">
    <property type="entry name" value="Classic Zinc Finger"/>
    <property type="match status" value="1"/>
</dbReference>
<evidence type="ECO:0000313" key="11">
    <source>
        <dbReference type="EMBL" id="RZC68675.1"/>
    </source>
</evidence>
<reference evidence="11 12" key="1">
    <citation type="journal article" date="2018" name="Science">
        <title>The opium poppy genome and morphinan production.</title>
        <authorList>
            <person name="Guo L."/>
            <person name="Winzer T."/>
            <person name="Yang X."/>
            <person name="Li Y."/>
            <person name="Ning Z."/>
            <person name="He Z."/>
            <person name="Teodor R."/>
            <person name="Lu Y."/>
            <person name="Bowser T.A."/>
            <person name="Graham I.A."/>
            <person name="Ye K."/>
        </authorList>
    </citation>
    <scope>NUCLEOTIDE SEQUENCE [LARGE SCALE GENOMIC DNA]</scope>
    <source>
        <strain evidence="12">cv. HN1</strain>
        <tissue evidence="11">Leaves</tissue>
    </source>
</reference>
<organism evidence="11 12">
    <name type="scientific">Papaver somniferum</name>
    <name type="common">Opium poppy</name>
    <dbReference type="NCBI Taxonomy" id="3469"/>
    <lineage>
        <taxon>Eukaryota</taxon>
        <taxon>Viridiplantae</taxon>
        <taxon>Streptophyta</taxon>
        <taxon>Embryophyta</taxon>
        <taxon>Tracheophyta</taxon>
        <taxon>Spermatophyta</taxon>
        <taxon>Magnoliopsida</taxon>
        <taxon>Ranunculales</taxon>
        <taxon>Papaveraceae</taxon>
        <taxon>Papaveroideae</taxon>
        <taxon>Papaver</taxon>
    </lineage>
</organism>
<dbReference type="InterPro" id="IPR013087">
    <property type="entry name" value="Znf_C2H2_type"/>
</dbReference>
<dbReference type="PROSITE" id="PS50157">
    <property type="entry name" value="ZINC_FINGER_C2H2_2"/>
    <property type="match status" value="1"/>
</dbReference>
<proteinExistence type="predicted"/>
<evidence type="ECO:0000256" key="2">
    <source>
        <dbReference type="ARBA" id="ARBA00022723"/>
    </source>
</evidence>
<accession>A0A4Y7K9K6</accession>
<dbReference type="Proteomes" id="UP000316621">
    <property type="component" value="Chromosome 7"/>
</dbReference>
<evidence type="ECO:0000256" key="3">
    <source>
        <dbReference type="ARBA" id="ARBA00022771"/>
    </source>
</evidence>
<dbReference type="GO" id="GO:0005634">
    <property type="term" value="C:nucleus"/>
    <property type="evidence" value="ECO:0007669"/>
    <property type="project" value="UniProtKB-SubCell"/>
</dbReference>
<dbReference type="AlphaFoldDB" id="A0A4Y7K9K6"/>